<proteinExistence type="predicted"/>
<dbReference type="AlphaFoldDB" id="A0A0B5F0P4"/>
<evidence type="ECO:0000313" key="2">
    <source>
        <dbReference type="EMBL" id="AJE84431.1"/>
    </source>
</evidence>
<organism evidence="2 3">
    <name type="scientific">Streptomyces albus (strain ATCC 21838 / DSM 41398 / FERM P-419 / JCM 4703 / NBRC 107858)</name>
    <dbReference type="NCBI Taxonomy" id="1081613"/>
    <lineage>
        <taxon>Bacteria</taxon>
        <taxon>Bacillati</taxon>
        <taxon>Actinomycetota</taxon>
        <taxon>Actinomycetes</taxon>
        <taxon>Kitasatosporales</taxon>
        <taxon>Streptomycetaceae</taxon>
        <taxon>Streptomyces</taxon>
    </lineage>
</organism>
<reference evidence="2 3" key="1">
    <citation type="submission" date="2015-01" db="EMBL/GenBank/DDBJ databases">
        <title>Enhanced salinomycin production by adjusting the supply of polyketide extender units in Streptomyce albus DSM 41398.</title>
        <authorList>
            <person name="Lu C."/>
        </authorList>
    </citation>
    <scope>NUCLEOTIDE SEQUENCE [LARGE SCALE GENOMIC DNA]</scope>
    <source>
        <strain evidence="3">ATCC 21838 / DSM 41398 / FERM P-419 / JCM 4703 / NBRC 107858</strain>
    </source>
</reference>
<name>A0A0B5F0P4_STRA4</name>
<evidence type="ECO:0000256" key="1">
    <source>
        <dbReference type="SAM" id="MobiDB-lite"/>
    </source>
</evidence>
<feature type="region of interest" description="Disordered" evidence="1">
    <location>
        <begin position="1"/>
        <end position="79"/>
    </location>
</feature>
<accession>A0A0B5F0P4</accession>
<sequence>MSLGCGGHRPPCGFRGRADGFSKAQPRLTRVAQPGGTGYGLVASRGPSRPGGRISARSTTTHSSRRDIPAETSPHACTK</sequence>
<dbReference type="Proteomes" id="UP000031523">
    <property type="component" value="Chromosome"/>
</dbReference>
<dbReference type="EMBL" id="CP010519">
    <property type="protein sequence ID" value="AJE84431.1"/>
    <property type="molecule type" value="Genomic_DNA"/>
</dbReference>
<protein>
    <submittedName>
        <fullName evidence="2">Uncharacterized protein</fullName>
    </submittedName>
</protein>
<keyword evidence="3" id="KW-1185">Reference proteome</keyword>
<gene>
    <name evidence="2" type="ORF">SLNWT_4055</name>
</gene>
<dbReference type="KEGG" id="sals:SLNWT_4055"/>
<evidence type="ECO:0000313" key="3">
    <source>
        <dbReference type="Proteomes" id="UP000031523"/>
    </source>
</evidence>